<dbReference type="InterPro" id="IPR038770">
    <property type="entry name" value="Na+/solute_symporter_sf"/>
</dbReference>
<dbReference type="PANTHER" id="PTHR36838:SF3">
    <property type="entry name" value="TRANSPORTER AUXIN EFFLUX CARRIER EC FAMILY"/>
    <property type="match status" value="1"/>
</dbReference>
<keyword evidence="10" id="KW-1185">Reference proteome</keyword>
<dbReference type="OrthoDB" id="9810457at2"/>
<evidence type="ECO:0000313" key="9">
    <source>
        <dbReference type="EMBL" id="PJZ03299.1"/>
    </source>
</evidence>
<dbReference type="EMBL" id="PIQI01000028">
    <property type="protein sequence ID" value="PJZ03299.1"/>
    <property type="molecule type" value="Genomic_DNA"/>
</dbReference>
<evidence type="ECO:0000256" key="3">
    <source>
        <dbReference type="ARBA" id="ARBA00022448"/>
    </source>
</evidence>
<feature type="transmembrane region" description="Helical" evidence="8">
    <location>
        <begin position="6"/>
        <end position="27"/>
    </location>
</feature>
<feature type="transmembrane region" description="Helical" evidence="8">
    <location>
        <begin position="299"/>
        <end position="319"/>
    </location>
</feature>
<evidence type="ECO:0000256" key="4">
    <source>
        <dbReference type="ARBA" id="ARBA00022475"/>
    </source>
</evidence>
<feature type="transmembrane region" description="Helical" evidence="8">
    <location>
        <begin position="196"/>
        <end position="217"/>
    </location>
</feature>
<dbReference type="PANTHER" id="PTHR36838">
    <property type="entry name" value="AUXIN EFFLUX CARRIER FAMILY PROTEIN"/>
    <property type="match status" value="1"/>
</dbReference>
<keyword evidence="7 8" id="KW-0472">Membrane</keyword>
<dbReference type="Gene3D" id="1.20.1530.20">
    <property type="match status" value="1"/>
</dbReference>
<dbReference type="GO" id="GO:0005886">
    <property type="term" value="C:plasma membrane"/>
    <property type="evidence" value="ECO:0007669"/>
    <property type="project" value="UniProtKB-SubCell"/>
</dbReference>
<feature type="transmembrane region" description="Helical" evidence="8">
    <location>
        <begin position="65"/>
        <end position="83"/>
    </location>
</feature>
<keyword evidence="5 8" id="KW-0812">Transmembrane</keyword>
<dbReference type="InterPro" id="IPR004776">
    <property type="entry name" value="Mem_transp_PIN-like"/>
</dbReference>
<evidence type="ECO:0000256" key="5">
    <source>
        <dbReference type="ARBA" id="ARBA00022692"/>
    </source>
</evidence>
<dbReference type="Proteomes" id="UP000232062">
    <property type="component" value="Unassembled WGS sequence"/>
</dbReference>
<dbReference type="AlphaFoldDB" id="A0A2M9W713"/>
<evidence type="ECO:0000256" key="1">
    <source>
        <dbReference type="ARBA" id="ARBA00004651"/>
    </source>
</evidence>
<dbReference type="GO" id="GO:0055085">
    <property type="term" value="P:transmembrane transport"/>
    <property type="evidence" value="ECO:0007669"/>
    <property type="project" value="InterPro"/>
</dbReference>
<keyword evidence="3" id="KW-0813">Transport</keyword>
<evidence type="ECO:0000256" key="2">
    <source>
        <dbReference type="ARBA" id="ARBA00010145"/>
    </source>
</evidence>
<feature type="transmembrane region" description="Helical" evidence="8">
    <location>
        <begin position="267"/>
        <end position="287"/>
    </location>
</feature>
<comment type="caution">
    <text evidence="9">The sequence shown here is derived from an EMBL/GenBank/DDBJ whole genome shotgun (WGS) entry which is preliminary data.</text>
</comment>
<feature type="transmembrane region" description="Helical" evidence="8">
    <location>
        <begin position="171"/>
        <end position="190"/>
    </location>
</feature>
<dbReference type="Pfam" id="PF03547">
    <property type="entry name" value="Mem_trans"/>
    <property type="match status" value="1"/>
</dbReference>
<evidence type="ECO:0000256" key="7">
    <source>
        <dbReference type="ARBA" id="ARBA00023136"/>
    </source>
</evidence>
<keyword evidence="4" id="KW-1003">Cell membrane</keyword>
<feature type="transmembrane region" description="Helical" evidence="8">
    <location>
        <begin position="238"/>
        <end position="261"/>
    </location>
</feature>
<protein>
    <submittedName>
        <fullName evidence="9">Transporter</fullName>
    </submittedName>
</protein>
<feature type="transmembrane region" description="Helical" evidence="8">
    <location>
        <begin position="130"/>
        <end position="150"/>
    </location>
</feature>
<evidence type="ECO:0000313" key="10">
    <source>
        <dbReference type="Proteomes" id="UP000232062"/>
    </source>
</evidence>
<feature type="transmembrane region" description="Helical" evidence="8">
    <location>
        <begin position="95"/>
        <end position="118"/>
    </location>
</feature>
<comment type="subcellular location">
    <subcellularLocation>
        <location evidence="1">Cell membrane</location>
        <topology evidence="1">Multi-pass membrane protein</topology>
    </subcellularLocation>
</comment>
<feature type="transmembrane region" description="Helical" evidence="8">
    <location>
        <begin position="39"/>
        <end position="59"/>
    </location>
</feature>
<name>A0A2M9W713_9GAMM</name>
<gene>
    <name evidence="9" type="ORF">PRCB_22215</name>
</gene>
<evidence type="ECO:0000256" key="6">
    <source>
        <dbReference type="ARBA" id="ARBA00022989"/>
    </source>
</evidence>
<comment type="similarity">
    <text evidence="2">Belongs to the auxin efflux carrier (TC 2.A.69) family.</text>
</comment>
<proteinExistence type="inferred from homology"/>
<organism evidence="9 10">
    <name type="scientific">Pantoea rodasii</name>
    <dbReference type="NCBI Taxonomy" id="1076549"/>
    <lineage>
        <taxon>Bacteria</taxon>
        <taxon>Pseudomonadati</taxon>
        <taxon>Pseudomonadota</taxon>
        <taxon>Gammaproteobacteria</taxon>
        <taxon>Enterobacterales</taxon>
        <taxon>Erwiniaceae</taxon>
        <taxon>Pantoea</taxon>
    </lineage>
</organism>
<evidence type="ECO:0000256" key="8">
    <source>
        <dbReference type="SAM" id="Phobius"/>
    </source>
</evidence>
<dbReference type="RefSeq" id="WP_100703752.1">
    <property type="nucleotide sequence ID" value="NZ_MLFP01000003.1"/>
</dbReference>
<sequence>MLSTFLILLPIFGLIVAGYGCRMLGVLGPTSATELNKFVVWLALPALLFDIMAHTPWHIIYQPGFFWAFALSCAAAFVIVFLFQKKVKGKSTADASVDGVAAAYPNTGYLGFPLLLLIFGKSSLIPTTTATIVVACILFAIAIAMIEIGLQSEREFHRLAIKVVRAIIKNPLIISPLLGAACSSAGLTLPDSLETFLKMLGGAASPCALVCLGVFLASRQKAKASEVPSGAKMSFTTVGLVVVAKLVLQPLLTWVLAVWLFHLPDDLTKMAILLAALPTGTGPFMLAEYYRRDAQITSAAILISTVLSIVTLVAIMHFMQVTPLA</sequence>
<reference evidence="9 10" key="1">
    <citation type="submission" date="2017-11" db="EMBL/GenBank/DDBJ databases">
        <title>The genome sequence of Pantoea rodasii DSM 26611.</title>
        <authorList>
            <person name="Gao J."/>
            <person name="Mao X."/>
            <person name="Sun J."/>
        </authorList>
    </citation>
    <scope>NUCLEOTIDE SEQUENCE [LARGE SCALE GENOMIC DNA]</scope>
    <source>
        <strain evidence="9 10">DSM 26611</strain>
    </source>
</reference>
<dbReference type="STRING" id="1076549.HA45_06050"/>
<keyword evidence="6 8" id="KW-1133">Transmembrane helix</keyword>
<accession>A0A2M9W713</accession>